<evidence type="ECO:0000256" key="1">
    <source>
        <dbReference type="SAM" id="MobiDB-lite"/>
    </source>
</evidence>
<reference evidence="2 3" key="1">
    <citation type="submission" date="2020-02" db="EMBL/GenBank/DDBJ databases">
        <authorList>
            <person name="Ma Q."/>
            <person name="Huang Y."/>
            <person name="Song X."/>
            <person name="Pei D."/>
        </authorList>
    </citation>
    <scope>NUCLEOTIDE SEQUENCE [LARGE SCALE GENOMIC DNA]</scope>
    <source>
        <strain evidence="2">Sxm20200214</strain>
        <tissue evidence="2">Leaf</tissue>
    </source>
</reference>
<organism evidence="2 3">
    <name type="scientific">Brassica carinata</name>
    <name type="common">Ethiopian mustard</name>
    <name type="synonym">Abyssinian cabbage</name>
    <dbReference type="NCBI Taxonomy" id="52824"/>
    <lineage>
        <taxon>Eukaryota</taxon>
        <taxon>Viridiplantae</taxon>
        <taxon>Streptophyta</taxon>
        <taxon>Embryophyta</taxon>
        <taxon>Tracheophyta</taxon>
        <taxon>Spermatophyta</taxon>
        <taxon>Magnoliopsida</taxon>
        <taxon>eudicotyledons</taxon>
        <taxon>Gunneridae</taxon>
        <taxon>Pentapetalae</taxon>
        <taxon>rosids</taxon>
        <taxon>malvids</taxon>
        <taxon>Brassicales</taxon>
        <taxon>Brassicaceae</taxon>
        <taxon>Brassiceae</taxon>
        <taxon>Brassica</taxon>
    </lineage>
</organism>
<evidence type="ECO:0000313" key="3">
    <source>
        <dbReference type="Proteomes" id="UP000886595"/>
    </source>
</evidence>
<name>A0A8X7WER9_BRACI</name>
<proteinExistence type="predicted"/>
<dbReference type="Proteomes" id="UP000886595">
    <property type="component" value="Unassembled WGS sequence"/>
</dbReference>
<protein>
    <submittedName>
        <fullName evidence="2">Uncharacterized protein</fullName>
    </submittedName>
</protein>
<evidence type="ECO:0000313" key="2">
    <source>
        <dbReference type="EMBL" id="KAG2329523.1"/>
    </source>
</evidence>
<gene>
    <name evidence="2" type="ORF">Bca52824_000703</name>
</gene>
<keyword evidence="3" id="KW-1185">Reference proteome</keyword>
<feature type="region of interest" description="Disordered" evidence="1">
    <location>
        <begin position="122"/>
        <end position="166"/>
    </location>
</feature>
<sequence>MGVLFLVSWIHRLLPPTHHPAKSLRAIPSAPYVPPHAYDPVLPYYPQYDDPPPYYPLYDEPLHQPRDPIERAARIQRCLRGEEQNLMATTAESIIATAAASLAPIPENQTLHVAHSTRLTEVDEPDTSIAPTSGRSHRKKSQQNLRNQRAGSSLLRSTNYCERKKR</sequence>
<dbReference type="AlphaFoldDB" id="A0A8X7WER9"/>
<accession>A0A8X7WER9</accession>
<comment type="caution">
    <text evidence="2">The sequence shown here is derived from an EMBL/GenBank/DDBJ whole genome shotgun (WGS) entry which is preliminary data.</text>
</comment>
<feature type="compositionally biased region" description="Polar residues" evidence="1">
    <location>
        <begin position="142"/>
        <end position="160"/>
    </location>
</feature>
<dbReference type="EMBL" id="JAAMPC010000001">
    <property type="protein sequence ID" value="KAG2329523.1"/>
    <property type="molecule type" value="Genomic_DNA"/>
</dbReference>